<name>R0C983_9FIRM</name>
<reference evidence="1 2" key="1">
    <citation type="submission" date="2013-01" db="EMBL/GenBank/DDBJ databases">
        <title>The Genome Sequence of Clostridium bolteae 90A9.</title>
        <authorList>
            <consortium name="The Broad Institute Genome Sequencing Platform"/>
            <person name="Earl A."/>
            <person name="Ward D."/>
            <person name="Feldgarden M."/>
            <person name="Gevers D."/>
            <person name="Courvalin P."/>
            <person name="Lambert T."/>
            <person name="Walker B."/>
            <person name="Young S.K."/>
            <person name="Zeng Q."/>
            <person name="Gargeya S."/>
            <person name="Fitzgerald M."/>
            <person name="Haas B."/>
            <person name="Abouelleil A."/>
            <person name="Alvarado L."/>
            <person name="Arachchi H.M."/>
            <person name="Berlin A.M."/>
            <person name="Chapman S.B."/>
            <person name="Dewar J."/>
            <person name="Goldberg J."/>
            <person name="Griggs A."/>
            <person name="Gujja S."/>
            <person name="Hansen M."/>
            <person name="Howarth C."/>
            <person name="Imamovic A."/>
            <person name="Larimer J."/>
            <person name="McCowan C."/>
            <person name="Murphy C."/>
            <person name="Neiman D."/>
            <person name="Pearson M."/>
            <person name="Priest M."/>
            <person name="Roberts A."/>
            <person name="Saif S."/>
            <person name="Shea T."/>
            <person name="Sisk P."/>
            <person name="Sykes S."/>
            <person name="Wortman J."/>
            <person name="Nusbaum C."/>
            <person name="Birren B."/>
        </authorList>
    </citation>
    <scope>NUCLEOTIDE SEQUENCE [LARGE SCALE GENOMIC DNA]</scope>
    <source>
        <strain evidence="1 2">90A9</strain>
    </source>
</reference>
<comment type="caution">
    <text evidence="1">The sequence shown here is derived from an EMBL/GenBank/DDBJ whole genome shotgun (WGS) entry which is preliminary data.</text>
</comment>
<dbReference type="Proteomes" id="UP000013126">
    <property type="component" value="Unassembled WGS sequence"/>
</dbReference>
<gene>
    <name evidence="1" type="ORF">HMPREF1085_00061</name>
</gene>
<protein>
    <submittedName>
        <fullName evidence="1">Uncharacterized protein</fullName>
    </submittedName>
</protein>
<dbReference type="EMBL" id="AGYH01000001">
    <property type="protein sequence ID" value="ENZ53107.1"/>
    <property type="molecule type" value="Genomic_DNA"/>
</dbReference>
<keyword evidence="2" id="KW-1185">Reference proteome</keyword>
<evidence type="ECO:0000313" key="1">
    <source>
        <dbReference type="EMBL" id="ENZ53107.1"/>
    </source>
</evidence>
<accession>R0C983</accession>
<dbReference type="HOGENOM" id="CLU_220581_0_0_9"/>
<proteinExistence type="predicted"/>
<evidence type="ECO:0000313" key="2">
    <source>
        <dbReference type="Proteomes" id="UP000013126"/>
    </source>
</evidence>
<dbReference type="AlphaFoldDB" id="R0C983"/>
<organism evidence="1 2">
    <name type="scientific">Enterocloster bolteae 90A9</name>
    <dbReference type="NCBI Taxonomy" id="997894"/>
    <lineage>
        <taxon>Bacteria</taxon>
        <taxon>Bacillati</taxon>
        <taxon>Bacillota</taxon>
        <taxon>Clostridia</taxon>
        <taxon>Lachnospirales</taxon>
        <taxon>Lachnospiraceae</taxon>
        <taxon>Enterocloster</taxon>
    </lineage>
</organism>
<sequence>MKKRLFVLFVLISCMSVLCIRFRKKADCLQ</sequence>